<feature type="coiled-coil region" evidence="6">
    <location>
        <begin position="84"/>
        <end position="111"/>
    </location>
</feature>
<comment type="caution">
    <text evidence="7">The sequence shown here is derived from an EMBL/GenBank/DDBJ whole genome shotgun (WGS) entry which is preliminary data.</text>
</comment>
<evidence type="ECO:0000256" key="4">
    <source>
        <dbReference type="ARBA" id="ARBA00023054"/>
    </source>
</evidence>
<dbReference type="Proteomes" id="UP000776276">
    <property type="component" value="Unassembled WGS sequence"/>
</dbReference>
<keyword evidence="8" id="KW-1185">Reference proteome</keyword>
<proteinExistence type="inferred from homology"/>
<dbReference type="RefSeq" id="WP_216319051.1">
    <property type="nucleotide sequence ID" value="NZ_JAHKRT010000001.1"/>
</dbReference>
<reference evidence="7 8" key="1">
    <citation type="submission" date="2021-06" db="EMBL/GenBank/DDBJ databases">
        <title>Sphingomonas sp. XMGL2, whole genome shotgun sequencing project.</title>
        <authorList>
            <person name="Zhao G."/>
            <person name="Shen L."/>
        </authorList>
    </citation>
    <scope>NUCLEOTIDE SEQUENCE [LARGE SCALE GENOMIC DNA]</scope>
    <source>
        <strain evidence="7 8">XMGL2</strain>
    </source>
</reference>
<protein>
    <recommendedName>
        <fullName evidence="3">DNA recombination protein RmuC homolog</fullName>
    </recommendedName>
</protein>
<evidence type="ECO:0000313" key="8">
    <source>
        <dbReference type="Proteomes" id="UP000776276"/>
    </source>
</evidence>
<name>A0ABS6BEK8_9SPHN</name>
<comment type="similarity">
    <text evidence="2">Belongs to the RmuC family.</text>
</comment>
<gene>
    <name evidence="7" type="ORF">KOF26_01845</name>
</gene>
<sequence>MDPALVIGLIVALLAGLGAGWLLGRQGLAAARGERDEVRRDFNRAITELAAAATEAKQVEPLKAERAAAEARAVAAETALGAARAQAEERAAAHAAQIAQLNEAREALAAQFGEVGTKLLAEAQRNFLERADQRFAEAGKDSETKLKALLSPVQDTLKRYEEGLSRVEKERVDSYAELRQTVTQLAQGNDVVRRETARLANVLRSSPKHRGRWGEEQLRTVLESAGLSENVDFSLQGAVNDGERLLRPDCVIHLPGGRCIVIDVKCPLVAFEQAFDEEDEERRAALLLAHANAMRSYAADLGRKGYWRQFELSPDFVIMFIPGEHFLAAAAERAPDLIETAFRSGVIIASTINMLALAKVMAGMWRQEKLAEQAEAIGALGKELYARLAVMGDHVAKLGRNLNQATGAYNAFVSSLDRNVLTSARRFEALKVDTSGKAIEPVSLIDATAIGSTKLSALADGTAEAAE</sequence>
<dbReference type="PANTHER" id="PTHR30563">
    <property type="entry name" value="DNA RECOMBINATION PROTEIN RMUC"/>
    <property type="match status" value="1"/>
</dbReference>
<dbReference type="InterPro" id="IPR003798">
    <property type="entry name" value="DNA_recombination_RmuC"/>
</dbReference>
<organism evidence="7 8">
    <name type="scientific">Sphingomonas quercus</name>
    <dbReference type="NCBI Taxonomy" id="2842451"/>
    <lineage>
        <taxon>Bacteria</taxon>
        <taxon>Pseudomonadati</taxon>
        <taxon>Pseudomonadota</taxon>
        <taxon>Alphaproteobacteria</taxon>
        <taxon>Sphingomonadales</taxon>
        <taxon>Sphingomonadaceae</taxon>
        <taxon>Sphingomonas</taxon>
    </lineage>
</organism>
<comment type="function">
    <text evidence="1">Involved in DNA recombination.</text>
</comment>
<dbReference type="PANTHER" id="PTHR30563:SF0">
    <property type="entry name" value="DNA RECOMBINATION PROTEIN RMUC"/>
    <property type="match status" value="1"/>
</dbReference>
<dbReference type="Pfam" id="PF02646">
    <property type="entry name" value="RmuC"/>
    <property type="match status" value="1"/>
</dbReference>
<dbReference type="EMBL" id="JAHKRT010000001">
    <property type="protein sequence ID" value="MBU3076594.1"/>
    <property type="molecule type" value="Genomic_DNA"/>
</dbReference>
<keyword evidence="5" id="KW-0233">DNA recombination</keyword>
<evidence type="ECO:0000256" key="5">
    <source>
        <dbReference type="ARBA" id="ARBA00023172"/>
    </source>
</evidence>
<keyword evidence="4 6" id="KW-0175">Coiled coil</keyword>
<evidence type="ECO:0000256" key="1">
    <source>
        <dbReference type="ARBA" id="ARBA00003416"/>
    </source>
</evidence>
<evidence type="ECO:0000313" key="7">
    <source>
        <dbReference type="EMBL" id="MBU3076594.1"/>
    </source>
</evidence>
<evidence type="ECO:0000256" key="3">
    <source>
        <dbReference type="ARBA" id="ARBA00021840"/>
    </source>
</evidence>
<evidence type="ECO:0000256" key="6">
    <source>
        <dbReference type="SAM" id="Coils"/>
    </source>
</evidence>
<evidence type="ECO:0000256" key="2">
    <source>
        <dbReference type="ARBA" id="ARBA00009840"/>
    </source>
</evidence>
<accession>A0ABS6BEK8</accession>